<dbReference type="PANTHER" id="PTHR30146:SF153">
    <property type="entry name" value="LACTOSE OPERON REPRESSOR"/>
    <property type="match status" value="1"/>
</dbReference>
<evidence type="ECO:0000259" key="4">
    <source>
        <dbReference type="PROSITE" id="PS50932"/>
    </source>
</evidence>
<dbReference type="InterPro" id="IPR000843">
    <property type="entry name" value="HTH_LacI"/>
</dbReference>
<keyword evidence="2" id="KW-0238">DNA-binding</keyword>
<dbReference type="Gene3D" id="3.40.50.2300">
    <property type="match status" value="2"/>
</dbReference>
<dbReference type="GO" id="GO:0003700">
    <property type="term" value="F:DNA-binding transcription factor activity"/>
    <property type="evidence" value="ECO:0007669"/>
    <property type="project" value="TreeGrafter"/>
</dbReference>
<dbReference type="AlphaFoldDB" id="A0A1H3S3T3"/>
<dbReference type="InterPro" id="IPR028082">
    <property type="entry name" value="Peripla_BP_I"/>
</dbReference>
<dbReference type="Proteomes" id="UP000199632">
    <property type="component" value="Unassembled WGS sequence"/>
</dbReference>
<evidence type="ECO:0000256" key="3">
    <source>
        <dbReference type="ARBA" id="ARBA00023163"/>
    </source>
</evidence>
<dbReference type="CDD" id="cd06296">
    <property type="entry name" value="PBP1_CatR-like"/>
    <property type="match status" value="1"/>
</dbReference>
<dbReference type="STRING" id="137265.SAMN05421684_4508"/>
<evidence type="ECO:0000256" key="2">
    <source>
        <dbReference type="ARBA" id="ARBA00023125"/>
    </source>
</evidence>
<dbReference type="Pfam" id="PF13377">
    <property type="entry name" value="Peripla_BP_3"/>
    <property type="match status" value="1"/>
</dbReference>
<dbReference type="PROSITE" id="PS50932">
    <property type="entry name" value="HTH_LACI_2"/>
    <property type="match status" value="1"/>
</dbReference>
<evidence type="ECO:0000256" key="1">
    <source>
        <dbReference type="ARBA" id="ARBA00023015"/>
    </source>
</evidence>
<gene>
    <name evidence="5" type="ORF">SAMN05421684_4508</name>
</gene>
<feature type="domain" description="HTH lacI-type" evidence="4">
    <location>
        <begin position="19"/>
        <end position="73"/>
    </location>
</feature>
<accession>A0A1H3S3T3</accession>
<dbReference type="InterPro" id="IPR046335">
    <property type="entry name" value="LacI/GalR-like_sensor"/>
</dbReference>
<dbReference type="EMBL" id="FNQB01000002">
    <property type="protein sequence ID" value="SDZ32427.1"/>
    <property type="molecule type" value="Genomic_DNA"/>
</dbReference>
<protein>
    <submittedName>
        <fullName evidence="5">Transcriptional regulator, LacI family</fullName>
    </submittedName>
</protein>
<organism evidence="5 6">
    <name type="scientific">Asanoa ishikariensis</name>
    <dbReference type="NCBI Taxonomy" id="137265"/>
    <lineage>
        <taxon>Bacteria</taxon>
        <taxon>Bacillati</taxon>
        <taxon>Actinomycetota</taxon>
        <taxon>Actinomycetes</taxon>
        <taxon>Micromonosporales</taxon>
        <taxon>Micromonosporaceae</taxon>
        <taxon>Asanoa</taxon>
    </lineage>
</organism>
<dbReference type="Pfam" id="PF00356">
    <property type="entry name" value="LacI"/>
    <property type="match status" value="1"/>
</dbReference>
<sequence length="349" mass="37472">MTKGRSVSGATAAGDKRTVTIAAIARLAGVSVPTVSRVLNGRADVSPNTRKRVEDLLSQHGYRRRPPSMRANSGLVDLVFNDIDSPWAVEIIRGVEDVAHASGVGTVVSAIHRRTSSAKQWLDNIRTRSTEGVIFVTSTLEPPLQSELRRLNIPVVIVDPAGVPSQEAPTIGATNWVGSLHATEYLIGLGHRRIGFIAGPPQLMCSRARLDGYRAALESAGIPIDDGLIRPGNFYHEAGFAGGTELLALADPPTAIFASSDQMALGVYEAVRQRHLRVPDDISVVGFDDLPEVRWCSPPLTTVRQPLAEMGLLAARTVLRLARGEQIESPRVELATELIVRDSAVAPAK</sequence>
<keyword evidence="1" id="KW-0805">Transcription regulation</keyword>
<dbReference type="SMART" id="SM00354">
    <property type="entry name" value="HTH_LACI"/>
    <property type="match status" value="1"/>
</dbReference>
<keyword evidence="3" id="KW-0804">Transcription</keyword>
<keyword evidence="6" id="KW-1185">Reference proteome</keyword>
<dbReference type="OrthoDB" id="3227375at2"/>
<reference evidence="6" key="1">
    <citation type="submission" date="2016-10" db="EMBL/GenBank/DDBJ databases">
        <authorList>
            <person name="Varghese N."/>
            <person name="Submissions S."/>
        </authorList>
    </citation>
    <scope>NUCLEOTIDE SEQUENCE [LARGE SCALE GENOMIC DNA]</scope>
    <source>
        <strain evidence="6">DSM 44718</strain>
    </source>
</reference>
<dbReference type="SUPFAM" id="SSF53822">
    <property type="entry name" value="Periplasmic binding protein-like I"/>
    <property type="match status" value="1"/>
</dbReference>
<dbReference type="GO" id="GO:0000976">
    <property type="term" value="F:transcription cis-regulatory region binding"/>
    <property type="evidence" value="ECO:0007669"/>
    <property type="project" value="TreeGrafter"/>
</dbReference>
<dbReference type="RefSeq" id="WP_090795978.1">
    <property type="nucleotide sequence ID" value="NZ_BOND01000020.1"/>
</dbReference>
<dbReference type="CDD" id="cd01392">
    <property type="entry name" value="HTH_LacI"/>
    <property type="match status" value="1"/>
</dbReference>
<evidence type="ECO:0000313" key="5">
    <source>
        <dbReference type="EMBL" id="SDZ32427.1"/>
    </source>
</evidence>
<evidence type="ECO:0000313" key="6">
    <source>
        <dbReference type="Proteomes" id="UP000199632"/>
    </source>
</evidence>
<name>A0A1H3S3T3_9ACTN</name>
<dbReference type="PANTHER" id="PTHR30146">
    <property type="entry name" value="LACI-RELATED TRANSCRIPTIONAL REPRESSOR"/>
    <property type="match status" value="1"/>
</dbReference>
<proteinExistence type="predicted"/>
<dbReference type="InterPro" id="IPR010982">
    <property type="entry name" value="Lambda_DNA-bd_dom_sf"/>
</dbReference>
<dbReference type="Gene3D" id="1.10.260.40">
    <property type="entry name" value="lambda repressor-like DNA-binding domains"/>
    <property type="match status" value="1"/>
</dbReference>
<dbReference type="SUPFAM" id="SSF47413">
    <property type="entry name" value="lambda repressor-like DNA-binding domains"/>
    <property type="match status" value="1"/>
</dbReference>